<dbReference type="PANTHER" id="PTHR43124:SF3">
    <property type="entry name" value="CHLORAMPHENICOL EFFLUX PUMP RV0191"/>
    <property type="match status" value="1"/>
</dbReference>
<dbReference type="PROSITE" id="PS50850">
    <property type="entry name" value="MFS"/>
    <property type="match status" value="1"/>
</dbReference>
<dbReference type="PANTHER" id="PTHR43124">
    <property type="entry name" value="PURINE EFFLUX PUMP PBUE"/>
    <property type="match status" value="1"/>
</dbReference>
<sequence>MTVSLPESTASIESDHKNRLPVLALVLMALSGFIIIMTETLPAGLLPQLAAEFQVSDGAVGQLVTAYALGTVIAAIPTIAMTRGASRKPLLVVGLLGFLLANTLTAIAPTLVTALIVRFIAGAFSGLIWGMLAGYARRIAAPEHAGRALAIAMAGTPLALSIGTPLGAWLGSIVGWRWSFAGVSALTVVVVLLVLAFVPNAPGQRSDTRLPLGRVLVIPGVAVVLGVVFAWMLSHNLLYTYIAPYLDGVGVDLRPDVALFAFGAAALVGIWITGTLIDRSLRRLTLASTTTFVIAGALLLAFPASLPVTILAVALWGVAFGGAATQLQTAIGDAAGESVDVANAMLTTAFNLAIFGGGAIGALLVDDSGPATLPVAMIALSALALLTVAFGRRHAFPSR</sequence>
<feature type="transmembrane region" description="Helical" evidence="6">
    <location>
        <begin position="176"/>
        <end position="198"/>
    </location>
</feature>
<dbReference type="InterPro" id="IPR011701">
    <property type="entry name" value="MFS"/>
</dbReference>
<feature type="transmembrane region" description="Helical" evidence="6">
    <location>
        <begin position="284"/>
        <end position="302"/>
    </location>
</feature>
<accession>A0A7W9E2V3</accession>
<gene>
    <name evidence="8" type="ORF">BJ997_001071</name>
</gene>
<dbReference type="SUPFAM" id="SSF103473">
    <property type="entry name" value="MFS general substrate transporter"/>
    <property type="match status" value="1"/>
</dbReference>
<evidence type="ECO:0000256" key="1">
    <source>
        <dbReference type="ARBA" id="ARBA00004651"/>
    </source>
</evidence>
<name>A0A7W9E2V3_9MICO</name>
<dbReference type="AlphaFoldDB" id="A0A7W9E2V3"/>
<feature type="transmembrane region" description="Helical" evidence="6">
    <location>
        <begin position="371"/>
        <end position="391"/>
    </location>
</feature>
<feature type="transmembrane region" description="Helical" evidence="6">
    <location>
        <begin position="257"/>
        <end position="277"/>
    </location>
</feature>
<feature type="transmembrane region" description="Helical" evidence="6">
    <location>
        <begin position="58"/>
        <end position="78"/>
    </location>
</feature>
<organism evidence="8 9">
    <name type="scientific">Cryobacterium roopkundense</name>
    <dbReference type="NCBI Taxonomy" id="1001240"/>
    <lineage>
        <taxon>Bacteria</taxon>
        <taxon>Bacillati</taxon>
        <taxon>Actinomycetota</taxon>
        <taxon>Actinomycetes</taxon>
        <taxon>Micrococcales</taxon>
        <taxon>Microbacteriaceae</taxon>
        <taxon>Cryobacterium</taxon>
    </lineage>
</organism>
<keyword evidence="2" id="KW-1003">Cell membrane</keyword>
<evidence type="ECO:0000256" key="3">
    <source>
        <dbReference type="ARBA" id="ARBA00022692"/>
    </source>
</evidence>
<feature type="transmembrane region" description="Helical" evidence="6">
    <location>
        <begin position="90"/>
        <end position="109"/>
    </location>
</feature>
<evidence type="ECO:0000256" key="2">
    <source>
        <dbReference type="ARBA" id="ARBA00022475"/>
    </source>
</evidence>
<dbReference type="Proteomes" id="UP000561726">
    <property type="component" value="Unassembled WGS sequence"/>
</dbReference>
<dbReference type="RefSeq" id="WP_236628922.1">
    <property type="nucleotide sequence ID" value="NZ_JACHBQ010000001.1"/>
</dbReference>
<feature type="domain" description="Major facilitator superfamily (MFS) profile" evidence="7">
    <location>
        <begin position="24"/>
        <end position="399"/>
    </location>
</feature>
<feature type="transmembrane region" description="Helical" evidence="6">
    <location>
        <begin position="341"/>
        <end position="365"/>
    </location>
</feature>
<reference evidence="8 9" key="1">
    <citation type="submission" date="2020-08" db="EMBL/GenBank/DDBJ databases">
        <title>Sequencing the genomes of 1000 actinobacteria strains.</title>
        <authorList>
            <person name="Klenk H.-P."/>
        </authorList>
    </citation>
    <scope>NUCLEOTIDE SEQUENCE [LARGE SCALE GENOMIC DNA]</scope>
    <source>
        <strain evidence="8 9">DSM 21065</strain>
    </source>
</reference>
<dbReference type="GO" id="GO:0022857">
    <property type="term" value="F:transmembrane transporter activity"/>
    <property type="evidence" value="ECO:0007669"/>
    <property type="project" value="InterPro"/>
</dbReference>
<feature type="transmembrane region" description="Helical" evidence="6">
    <location>
        <begin position="20"/>
        <end position="38"/>
    </location>
</feature>
<keyword evidence="5 6" id="KW-0472">Membrane</keyword>
<feature type="transmembrane region" description="Helical" evidence="6">
    <location>
        <begin position="148"/>
        <end position="170"/>
    </location>
</feature>
<keyword evidence="4 6" id="KW-1133">Transmembrane helix</keyword>
<evidence type="ECO:0000259" key="7">
    <source>
        <dbReference type="PROSITE" id="PS50850"/>
    </source>
</evidence>
<comment type="caution">
    <text evidence="8">The sequence shown here is derived from an EMBL/GenBank/DDBJ whole genome shotgun (WGS) entry which is preliminary data.</text>
</comment>
<dbReference type="Pfam" id="PF07690">
    <property type="entry name" value="MFS_1"/>
    <property type="match status" value="1"/>
</dbReference>
<dbReference type="GO" id="GO:0005886">
    <property type="term" value="C:plasma membrane"/>
    <property type="evidence" value="ECO:0007669"/>
    <property type="project" value="UniProtKB-SubCell"/>
</dbReference>
<comment type="subcellular location">
    <subcellularLocation>
        <location evidence="1">Cell membrane</location>
        <topology evidence="1">Multi-pass membrane protein</topology>
    </subcellularLocation>
</comment>
<dbReference type="InterPro" id="IPR050189">
    <property type="entry name" value="MFS_Efflux_Transporters"/>
</dbReference>
<proteinExistence type="predicted"/>
<evidence type="ECO:0000256" key="4">
    <source>
        <dbReference type="ARBA" id="ARBA00022989"/>
    </source>
</evidence>
<evidence type="ECO:0000256" key="5">
    <source>
        <dbReference type="ARBA" id="ARBA00023136"/>
    </source>
</evidence>
<dbReference type="EMBL" id="JACHBQ010000001">
    <property type="protein sequence ID" value="MBB5640523.1"/>
    <property type="molecule type" value="Genomic_DNA"/>
</dbReference>
<dbReference type="CDD" id="cd17324">
    <property type="entry name" value="MFS_NepI_like"/>
    <property type="match status" value="1"/>
</dbReference>
<dbReference type="InterPro" id="IPR036259">
    <property type="entry name" value="MFS_trans_sf"/>
</dbReference>
<evidence type="ECO:0000313" key="9">
    <source>
        <dbReference type="Proteomes" id="UP000561726"/>
    </source>
</evidence>
<dbReference type="Gene3D" id="1.20.1250.20">
    <property type="entry name" value="MFS general substrate transporter like domains"/>
    <property type="match status" value="1"/>
</dbReference>
<protein>
    <submittedName>
        <fullName evidence="8">Putative MFS family arabinose efflux permease</fullName>
    </submittedName>
</protein>
<dbReference type="InterPro" id="IPR020846">
    <property type="entry name" value="MFS_dom"/>
</dbReference>
<keyword evidence="3 6" id="KW-0812">Transmembrane</keyword>
<feature type="transmembrane region" description="Helical" evidence="6">
    <location>
        <begin position="115"/>
        <end position="136"/>
    </location>
</feature>
<evidence type="ECO:0000313" key="8">
    <source>
        <dbReference type="EMBL" id="MBB5640523.1"/>
    </source>
</evidence>
<feature type="transmembrane region" description="Helical" evidence="6">
    <location>
        <begin position="308"/>
        <end position="329"/>
    </location>
</feature>
<evidence type="ECO:0000256" key="6">
    <source>
        <dbReference type="SAM" id="Phobius"/>
    </source>
</evidence>
<feature type="transmembrane region" description="Helical" evidence="6">
    <location>
        <begin position="210"/>
        <end position="233"/>
    </location>
</feature>